<evidence type="ECO:0000313" key="2">
    <source>
        <dbReference type="Proteomes" id="UP000017836"/>
    </source>
</evidence>
<dbReference type="GO" id="GO:0006952">
    <property type="term" value="P:defense response"/>
    <property type="evidence" value="ECO:0007669"/>
    <property type="project" value="InterPro"/>
</dbReference>
<dbReference type="AlphaFoldDB" id="W1P944"/>
<protein>
    <submittedName>
        <fullName evidence="1">Uncharacterized protein</fullName>
    </submittedName>
</protein>
<name>W1P944_AMBTC</name>
<dbReference type="Gramene" id="ERN04126">
    <property type="protein sequence ID" value="ERN04126"/>
    <property type="gene ID" value="AMTR_s00077p00055780"/>
</dbReference>
<dbReference type="OMA" id="PKESHIG"/>
<organism evidence="1 2">
    <name type="scientific">Amborella trichopoda</name>
    <dbReference type="NCBI Taxonomy" id="13333"/>
    <lineage>
        <taxon>Eukaryota</taxon>
        <taxon>Viridiplantae</taxon>
        <taxon>Streptophyta</taxon>
        <taxon>Embryophyta</taxon>
        <taxon>Tracheophyta</taxon>
        <taxon>Spermatophyta</taxon>
        <taxon>Magnoliopsida</taxon>
        <taxon>Amborellales</taxon>
        <taxon>Amborellaceae</taxon>
        <taxon>Amborella</taxon>
    </lineage>
</organism>
<gene>
    <name evidence="1" type="ORF">AMTR_s00077p00055780</name>
</gene>
<dbReference type="GO" id="GO:2000031">
    <property type="term" value="P:regulation of salicylic acid mediated signaling pathway"/>
    <property type="evidence" value="ECO:0007669"/>
    <property type="project" value="InterPro"/>
</dbReference>
<dbReference type="eggNOG" id="ENOG502QRZ9">
    <property type="taxonomic scope" value="Eukaryota"/>
</dbReference>
<dbReference type="GO" id="GO:0012501">
    <property type="term" value="P:programmed cell death"/>
    <property type="evidence" value="ECO:0007669"/>
    <property type="project" value="InterPro"/>
</dbReference>
<reference evidence="2" key="1">
    <citation type="journal article" date="2013" name="Science">
        <title>The Amborella genome and the evolution of flowering plants.</title>
        <authorList>
            <consortium name="Amborella Genome Project"/>
        </authorList>
    </citation>
    <scope>NUCLEOTIDE SEQUENCE [LARGE SCALE GENOMIC DNA]</scope>
</reference>
<dbReference type="EMBL" id="KI394293">
    <property type="protein sequence ID" value="ERN04126.1"/>
    <property type="molecule type" value="Genomic_DNA"/>
</dbReference>
<keyword evidence="2" id="KW-1185">Reference proteome</keyword>
<dbReference type="STRING" id="13333.W1P944"/>
<dbReference type="Proteomes" id="UP000017836">
    <property type="component" value="Unassembled WGS sequence"/>
</dbReference>
<evidence type="ECO:0000313" key="1">
    <source>
        <dbReference type="EMBL" id="ERN04126.1"/>
    </source>
</evidence>
<sequence>MTGLRLCLEGPKRNRLCIHARHLSTVPRVLRPHWDPHIPIGPPTWVGPEEQDSRWFIPVRWSRFCHVSAAPVEPKESHIGALSGALVVTGAHLGVWNFGPRSVLYLRLLYSRVPGCTIRRSVWDHASAEKPENSEKSENSDGVHGKLAKLVDLEEMVKGAEDSPGHWVLTGAKLGVEKGRICLRGKYSLLNY</sequence>
<accession>W1P944</accession>
<dbReference type="InterPro" id="IPR044663">
    <property type="entry name" value="CAD1/NSL1-like"/>
</dbReference>
<dbReference type="HOGENOM" id="CLU_034245_0_0_1"/>
<dbReference type="PANTHER" id="PTHR33199">
    <property type="entry name" value="MACPF DOMAIN-CONTAINING PROTEIN CAD1"/>
    <property type="match status" value="1"/>
</dbReference>
<dbReference type="PANTHER" id="PTHR33199:SF3">
    <property type="entry name" value="MACPF DOMAIN-CONTAINING PROTEIN CAD1"/>
    <property type="match status" value="1"/>
</dbReference>
<proteinExistence type="predicted"/>